<feature type="region of interest" description="Disordered" evidence="2">
    <location>
        <begin position="500"/>
        <end position="525"/>
    </location>
</feature>
<evidence type="ECO:0000259" key="3">
    <source>
        <dbReference type="PROSITE" id="PS50118"/>
    </source>
</evidence>
<feature type="domain" description="HMG box" evidence="3">
    <location>
        <begin position="66"/>
        <end position="134"/>
    </location>
</feature>
<dbReference type="SUPFAM" id="SSF47095">
    <property type="entry name" value="HMG-box"/>
    <property type="match status" value="1"/>
</dbReference>
<dbReference type="InterPro" id="IPR009071">
    <property type="entry name" value="HMG_box_dom"/>
</dbReference>
<dbReference type="InterPro" id="IPR036910">
    <property type="entry name" value="HMG_box_dom_sf"/>
</dbReference>
<proteinExistence type="predicted"/>
<comment type="caution">
    <text evidence="4">The sequence shown here is derived from an EMBL/GenBank/DDBJ whole genome shotgun (WGS) entry which is preliminary data.</text>
</comment>
<sequence>MPRAADSAAAAADPQRPAGAARPRAASQPLAPRGEQPASPSPLARGVKRAASPLPDDAPRPPVNRVKRPMNPFMMYCAAVRPLIKQKFGRLTSQAISKHAAEMWRLEPESVRDGFREMSRIAHERHAELNPDFVWMPSYGGRVNLAARSVSETRKNNRKLACRVGKKTDPLHSDVSVAAVPLMPLLAGQSALQQMASSPSMLPAAPTLASLDALVAASSSAAPAFVAEPETFDPLLEVWNRDEPHVSAHRHSWKSFESLDQSNVSHPAFGQAFHALGNAQTMPAMPRSLPETDHFAPLLNALSGQSTPSLTASSFGSSTGSLSFYGSPSGVSYMPAVSAPQPIIAASYSMGASSFASLADPQIGNYPGATSEPIVAAPTNAKQDSPVHLNSDKMLAALFQSDFKIGTVATAAQPGSSSALIDKAFAKMTPMRAPADVGLPMKTSGYDQHHAVSHSGIDGSKVAVPTMAPATHSSQTAPSTSATATAQQAATSAFFVRPAAVSADGTKPKTKTQQPRSINTTTAAAARPADRCRVTHEDIDLLSARFWLMESPSTPRRSATRSLFSPMQVFQTFRG</sequence>
<name>A0ABR4NH46_9FUNG</name>
<feature type="compositionally biased region" description="Low complexity" evidence="2">
    <location>
        <begin position="1"/>
        <end position="29"/>
    </location>
</feature>
<keyword evidence="5" id="KW-1185">Reference proteome</keyword>
<organism evidence="4 5">
    <name type="scientific">Polyrhizophydium stewartii</name>
    <dbReference type="NCBI Taxonomy" id="2732419"/>
    <lineage>
        <taxon>Eukaryota</taxon>
        <taxon>Fungi</taxon>
        <taxon>Fungi incertae sedis</taxon>
        <taxon>Chytridiomycota</taxon>
        <taxon>Chytridiomycota incertae sedis</taxon>
        <taxon>Chytridiomycetes</taxon>
        <taxon>Rhizophydiales</taxon>
        <taxon>Rhizophydiales incertae sedis</taxon>
        <taxon>Polyrhizophydium</taxon>
    </lineage>
</organism>
<accession>A0ABR4NH46</accession>
<dbReference type="Pfam" id="PF00505">
    <property type="entry name" value="HMG_box"/>
    <property type="match status" value="1"/>
</dbReference>
<evidence type="ECO:0000313" key="5">
    <source>
        <dbReference type="Proteomes" id="UP001527925"/>
    </source>
</evidence>
<dbReference type="CDD" id="cd01389">
    <property type="entry name" value="HMG-box_ROX1-like"/>
    <property type="match status" value="1"/>
</dbReference>
<dbReference type="Proteomes" id="UP001527925">
    <property type="component" value="Unassembled WGS sequence"/>
</dbReference>
<evidence type="ECO:0000256" key="2">
    <source>
        <dbReference type="SAM" id="MobiDB-lite"/>
    </source>
</evidence>
<keyword evidence="1" id="KW-0539">Nucleus</keyword>
<keyword evidence="1" id="KW-0238">DNA-binding</keyword>
<dbReference type="PROSITE" id="PS50118">
    <property type="entry name" value="HMG_BOX_2"/>
    <property type="match status" value="1"/>
</dbReference>
<feature type="region of interest" description="Disordered" evidence="2">
    <location>
        <begin position="1"/>
        <end position="68"/>
    </location>
</feature>
<protein>
    <recommendedName>
        <fullName evidence="3">HMG box domain-containing protein</fullName>
    </recommendedName>
</protein>
<dbReference type="SMART" id="SM00398">
    <property type="entry name" value="HMG"/>
    <property type="match status" value="1"/>
</dbReference>
<dbReference type="EMBL" id="JADGIZ020000005">
    <property type="protein sequence ID" value="KAL2918858.1"/>
    <property type="molecule type" value="Genomic_DNA"/>
</dbReference>
<gene>
    <name evidence="4" type="ORF">HK105_201692</name>
</gene>
<evidence type="ECO:0000256" key="1">
    <source>
        <dbReference type="PROSITE-ProRule" id="PRU00267"/>
    </source>
</evidence>
<feature type="DNA-binding region" description="HMG box" evidence="1">
    <location>
        <begin position="66"/>
        <end position="134"/>
    </location>
</feature>
<dbReference type="Gene3D" id="1.10.30.10">
    <property type="entry name" value="High mobility group box domain"/>
    <property type="match status" value="1"/>
</dbReference>
<evidence type="ECO:0000313" key="4">
    <source>
        <dbReference type="EMBL" id="KAL2918858.1"/>
    </source>
</evidence>
<reference evidence="4 5" key="1">
    <citation type="submission" date="2023-09" db="EMBL/GenBank/DDBJ databases">
        <title>Pangenome analysis of Batrachochytrium dendrobatidis and related Chytrids.</title>
        <authorList>
            <person name="Yacoub M.N."/>
            <person name="Stajich J.E."/>
            <person name="James T.Y."/>
        </authorList>
    </citation>
    <scope>NUCLEOTIDE SEQUENCE [LARGE SCALE GENOMIC DNA]</scope>
    <source>
        <strain evidence="4 5">JEL0888</strain>
    </source>
</reference>